<dbReference type="AlphaFoldDB" id="A0A3R7LXM3"/>
<dbReference type="GeneID" id="40328574"/>
<dbReference type="EMBL" id="MKGL01000137">
    <property type="protein sequence ID" value="RNF05333.1"/>
    <property type="molecule type" value="Genomic_DNA"/>
</dbReference>
<keyword evidence="1" id="KW-0489">Methyltransferase</keyword>
<evidence type="ECO:0000313" key="2">
    <source>
        <dbReference type="Proteomes" id="UP000283634"/>
    </source>
</evidence>
<keyword evidence="2" id="KW-1185">Reference proteome</keyword>
<dbReference type="RefSeq" id="XP_029238620.1">
    <property type="nucleotide sequence ID" value="XM_029381563.1"/>
</dbReference>
<dbReference type="OrthoDB" id="10459730at2759"/>
<accession>A0A3R7LXM3</accession>
<name>A0A3R7LXM3_TRYRA</name>
<organism evidence="1 2">
    <name type="scientific">Trypanosoma rangeli</name>
    <dbReference type="NCBI Taxonomy" id="5698"/>
    <lineage>
        <taxon>Eukaryota</taxon>
        <taxon>Discoba</taxon>
        <taxon>Euglenozoa</taxon>
        <taxon>Kinetoplastea</taxon>
        <taxon>Metakinetoplastina</taxon>
        <taxon>Trypanosomatida</taxon>
        <taxon>Trypanosomatidae</taxon>
        <taxon>Trypanosoma</taxon>
        <taxon>Herpetosoma</taxon>
    </lineage>
</organism>
<dbReference type="Proteomes" id="UP000283634">
    <property type="component" value="Unassembled WGS sequence"/>
</dbReference>
<reference evidence="1 2" key="1">
    <citation type="journal article" date="2018" name="BMC Genomics">
        <title>Genomic comparison of Trypanosoma conorhini and Trypanosoma rangeli to Trypanosoma cruzi strains of high and low virulence.</title>
        <authorList>
            <person name="Bradwell K.R."/>
            <person name="Koparde V.N."/>
            <person name="Matveyev A.V."/>
            <person name="Serrano M.G."/>
            <person name="Alves J.M."/>
            <person name="Parikh H."/>
            <person name="Huang B."/>
            <person name="Lee V."/>
            <person name="Espinosa-Alvarez O."/>
            <person name="Ortiz P.A."/>
            <person name="Costa-Martins A.G."/>
            <person name="Teixeira M.M."/>
            <person name="Buck G.A."/>
        </authorList>
    </citation>
    <scope>NUCLEOTIDE SEQUENCE [LARGE SCALE GENOMIC DNA]</scope>
    <source>
        <strain evidence="1 2">AM80</strain>
    </source>
</reference>
<protein>
    <submittedName>
        <fullName evidence="1">Methyltransferase type 12</fullName>
    </submittedName>
</protein>
<proteinExistence type="predicted"/>
<sequence length="295" mass="33383">MVRSSAESVRANDTLTDGEIPWVYDSVSRTRLFPWDALFGELSPKLNASLLSCSRPPCNYTIITTVHVPYLPLWKRIRNAVHDAFSRSFYENNLKRRPLNKLRFGDVVEAHEYLLFVPLHASLCSLVTCLRKREGYWKERVKSNGELKNTGRDKLLRLGVDASVSGLAKDMYFILHWLLDICWGRDVVRQCHYNDSFGSSKEALNPGEARLILFLAAVGIIPGAAKHLSHVLRRRSCFVVRTKRRRVGCGKVGRMQLTSGGLVVSDENRGLIQRLTNAFLNFEVPCCCFGGLTKP</sequence>
<keyword evidence="1" id="KW-0808">Transferase</keyword>
<dbReference type="GO" id="GO:0008168">
    <property type="term" value="F:methyltransferase activity"/>
    <property type="evidence" value="ECO:0007669"/>
    <property type="project" value="UniProtKB-KW"/>
</dbReference>
<comment type="caution">
    <text evidence="1">The sequence shown here is derived from an EMBL/GenBank/DDBJ whole genome shotgun (WGS) entry which is preliminary data.</text>
</comment>
<gene>
    <name evidence="1" type="ORF">TraAM80_04641</name>
</gene>
<evidence type="ECO:0000313" key="1">
    <source>
        <dbReference type="EMBL" id="RNF05333.1"/>
    </source>
</evidence>
<dbReference type="GO" id="GO:0032259">
    <property type="term" value="P:methylation"/>
    <property type="evidence" value="ECO:0007669"/>
    <property type="project" value="UniProtKB-KW"/>
</dbReference>